<sequence length="252" mass="29381">MSTAQKIKRRQQPSEQMGFCVQCLNFIPITQIDLHCRSCMQNTNKLNTQIDQISQQLLHIKTIAIKGAEKLDDNSEKYKFLIRIQELSTQIDAIRCYNSQSVKKLRDIESEVNVLIAYPQASITIMMLLSRLLALVKEKLMLQNQKKLVSQNSFPQGVDTRIKTESQCQEASEAEYTYRQFKSERDIRKVSEFKRTFYSKCLELKLQLSKKDPAQSILVQDLFQIVVKENYNQEEAVRFVRKCFQVGKIIQV</sequence>
<protein>
    <submittedName>
        <fullName evidence="1">Uncharacterized protein</fullName>
    </submittedName>
</protein>
<name>A0A8S1NKR8_PARPR</name>
<dbReference type="AlphaFoldDB" id="A0A8S1NKR8"/>
<organism evidence="1 2">
    <name type="scientific">Paramecium primaurelia</name>
    <dbReference type="NCBI Taxonomy" id="5886"/>
    <lineage>
        <taxon>Eukaryota</taxon>
        <taxon>Sar</taxon>
        <taxon>Alveolata</taxon>
        <taxon>Ciliophora</taxon>
        <taxon>Intramacronucleata</taxon>
        <taxon>Oligohymenophorea</taxon>
        <taxon>Peniculida</taxon>
        <taxon>Parameciidae</taxon>
        <taxon>Paramecium</taxon>
    </lineage>
</organism>
<evidence type="ECO:0000313" key="1">
    <source>
        <dbReference type="EMBL" id="CAD8092750.1"/>
    </source>
</evidence>
<comment type="caution">
    <text evidence="1">The sequence shown here is derived from an EMBL/GenBank/DDBJ whole genome shotgun (WGS) entry which is preliminary data.</text>
</comment>
<gene>
    <name evidence="1" type="ORF">PPRIM_AZ9-3.1.T0910109</name>
</gene>
<keyword evidence="2" id="KW-1185">Reference proteome</keyword>
<accession>A0A8S1NKR8</accession>
<reference evidence="1" key="1">
    <citation type="submission" date="2021-01" db="EMBL/GenBank/DDBJ databases">
        <authorList>
            <consortium name="Genoscope - CEA"/>
            <person name="William W."/>
        </authorList>
    </citation>
    <scope>NUCLEOTIDE SEQUENCE</scope>
</reference>
<evidence type="ECO:0000313" key="2">
    <source>
        <dbReference type="Proteomes" id="UP000688137"/>
    </source>
</evidence>
<dbReference type="Proteomes" id="UP000688137">
    <property type="component" value="Unassembled WGS sequence"/>
</dbReference>
<dbReference type="EMBL" id="CAJJDM010000094">
    <property type="protein sequence ID" value="CAD8092750.1"/>
    <property type="molecule type" value="Genomic_DNA"/>
</dbReference>
<proteinExistence type="predicted"/>
<dbReference type="OMA" id="CMENTKR"/>